<comment type="caution">
    <text evidence="7">The sequence shown here is derived from an EMBL/GenBank/DDBJ whole genome shotgun (WGS) entry which is preliminary data.</text>
</comment>
<evidence type="ECO:0000256" key="3">
    <source>
        <dbReference type="ARBA" id="ARBA00022705"/>
    </source>
</evidence>
<accession>A0ABN9WXM4</accession>
<dbReference type="InterPro" id="IPR041024">
    <property type="entry name" value="Mcm6_C"/>
</dbReference>
<dbReference type="Proteomes" id="UP001189429">
    <property type="component" value="Unassembled WGS sequence"/>
</dbReference>
<gene>
    <name evidence="7" type="ORF">PCOR1329_LOCUS70308</name>
</gene>
<comment type="similarity">
    <text evidence="2">Belongs to the MCM family.</text>
</comment>
<keyword evidence="4" id="KW-0067">ATP-binding</keyword>
<reference evidence="7" key="1">
    <citation type="submission" date="2023-10" db="EMBL/GenBank/DDBJ databases">
        <authorList>
            <person name="Chen Y."/>
            <person name="Shah S."/>
            <person name="Dougan E. K."/>
            <person name="Thang M."/>
            <person name="Chan C."/>
        </authorList>
    </citation>
    <scope>NUCLEOTIDE SEQUENCE [LARGE SCALE GENOMIC DNA]</scope>
</reference>
<evidence type="ECO:0000256" key="2">
    <source>
        <dbReference type="ARBA" id="ARBA00008010"/>
    </source>
</evidence>
<evidence type="ECO:0000256" key="4">
    <source>
        <dbReference type="ARBA" id="ARBA00022806"/>
    </source>
</evidence>
<feature type="domain" description="Mcm6 C-terminal winged-helix" evidence="6">
    <location>
        <begin position="304"/>
        <end position="357"/>
    </location>
</feature>
<keyword evidence="4" id="KW-0378">Hydrolase</keyword>
<keyword evidence="4" id="KW-0347">Helicase</keyword>
<protein>
    <recommendedName>
        <fullName evidence="6">Mcm6 C-terminal winged-helix domain-containing protein</fullName>
    </recommendedName>
</protein>
<keyword evidence="4" id="KW-0547">Nucleotide-binding</keyword>
<keyword evidence="8" id="KW-1185">Reference proteome</keyword>
<sequence>MSASAGGGKPWAAASARSLARRLRRERQAERGWSRAAALSRRTKALRASLDVHWRLGDAVGCYLPTLGEEVAAARLIGCDPALLAEADAALVEGNSARHAPPPGAARGLVKMPDGLVARALERLLEGAAPPFRRDAEPFVPAGVRLASTLLCELGVEQVACNPSVVPPVQVHSHVVVDVEPLRDAAGADDASVPEDSQLVVNLGMSAEDVMDPLVACSAKPLEEVREDPDVQASSEVMSTAIVSKVMVTLAWCSPTVSLLTTLAEVLMVVIALPSAPRASLLMSVADMVLKMAWPSDIVVVMLMFLVQQQDAGAVVHEGDLIVWQLEQIEDSIQSEAHLMECETEVQEAIDKMIDQGLVSPPARC</sequence>
<evidence type="ECO:0000259" key="6">
    <source>
        <dbReference type="Pfam" id="PF18263"/>
    </source>
</evidence>
<evidence type="ECO:0000313" key="8">
    <source>
        <dbReference type="Proteomes" id="UP001189429"/>
    </source>
</evidence>
<evidence type="ECO:0000256" key="5">
    <source>
        <dbReference type="ARBA" id="ARBA00023242"/>
    </source>
</evidence>
<dbReference type="EMBL" id="CAUYUJ010019281">
    <property type="protein sequence ID" value="CAK0889943.1"/>
    <property type="molecule type" value="Genomic_DNA"/>
</dbReference>
<proteinExistence type="inferred from homology"/>
<keyword evidence="3" id="KW-0235">DNA replication</keyword>
<name>A0ABN9WXM4_9DINO</name>
<keyword evidence="5" id="KW-0539">Nucleus</keyword>
<organism evidence="7 8">
    <name type="scientific">Prorocentrum cordatum</name>
    <dbReference type="NCBI Taxonomy" id="2364126"/>
    <lineage>
        <taxon>Eukaryota</taxon>
        <taxon>Sar</taxon>
        <taxon>Alveolata</taxon>
        <taxon>Dinophyceae</taxon>
        <taxon>Prorocentrales</taxon>
        <taxon>Prorocentraceae</taxon>
        <taxon>Prorocentrum</taxon>
    </lineage>
</organism>
<dbReference type="Pfam" id="PF18263">
    <property type="entry name" value="WHD_MCM6"/>
    <property type="match status" value="1"/>
</dbReference>
<evidence type="ECO:0000256" key="1">
    <source>
        <dbReference type="ARBA" id="ARBA00004123"/>
    </source>
</evidence>
<comment type="subcellular location">
    <subcellularLocation>
        <location evidence="1">Nucleus</location>
    </subcellularLocation>
</comment>
<evidence type="ECO:0000313" key="7">
    <source>
        <dbReference type="EMBL" id="CAK0889943.1"/>
    </source>
</evidence>